<evidence type="ECO:0000256" key="3">
    <source>
        <dbReference type="ARBA" id="ARBA00022917"/>
    </source>
</evidence>
<evidence type="ECO:0000256" key="4">
    <source>
        <dbReference type="SAM" id="MobiDB-lite"/>
    </source>
</evidence>
<feature type="region of interest" description="Disordered" evidence="4">
    <location>
        <begin position="827"/>
        <end position="865"/>
    </location>
</feature>
<dbReference type="PANTHER" id="PTHR23253:SF9">
    <property type="entry name" value="EUKARYOTIC TRANSLATION INITIATION FACTOR 4 GAMMA 2"/>
    <property type="match status" value="1"/>
</dbReference>
<feature type="region of interest" description="Disordered" evidence="4">
    <location>
        <begin position="343"/>
        <end position="752"/>
    </location>
</feature>
<feature type="compositionally biased region" description="Low complexity" evidence="4">
    <location>
        <begin position="145"/>
        <end position="173"/>
    </location>
</feature>
<dbReference type="InterPro" id="IPR022745">
    <property type="entry name" value="eIF4G1_eIF4E-bd"/>
</dbReference>
<accession>A0ABR3F973</accession>
<feature type="domain" description="MI" evidence="5">
    <location>
        <begin position="1448"/>
        <end position="1569"/>
    </location>
</feature>
<feature type="compositionally biased region" description="Basic and acidic residues" evidence="4">
    <location>
        <begin position="680"/>
        <end position="692"/>
    </location>
</feature>
<dbReference type="Gene3D" id="1.20.970.30">
    <property type="entry name" value="eIF4G, eIF4E-binding domain"/>
    <property type="match status" value="1"/>
</dbReference>
<feature type="region of interest" description="Disordered" evidence="4">
    <location>
        <begin position="1270"/>
        <end position="1362"/>
    </location>
</feature>
<dbReference type="EMBL" id="JBAHYK010000716">
    <property type="protein sequence ID" value="KAL0571793.1"/>
    <property type="molecule type" value="Genomic_DNA"/>
</dbReference>
<comment type="similarity">
    <text evidence="1">Belongs to the eukaryotic initiation factor 4G family.</text>
</comment>
<feature type="compositionally biased region" description="Low complexity" evidence="4">
    <location>
        <begin position="396"/>
        <end position="405"/>
    </location>
</feature>
<dbReference type="InterPro" id="IPR003890">
    <property type="entry name" value="MIF4G-like_typ-3"/>
</dbReference>
<dbReference type="PROSITE" id="PS51366">
    <property type="entry name" value="MI"/>
    <property type="match status" value="1"/>
</dbReference>
<feature type="compositionally biased region" description="Pro residues" evidence="4">
    <location>
        <begin position="291"/>
        <end position="307"/>
    </location>
</feature>
<evidence type="ECO:0000259" key="5">
    <source>
        <dbReference type="PROSITE" id="PS51366"/>
    </source>
</evidence>
<evidence type="ECO:0000313" key="6">
    <source>
        <dbReference type="EMBL" id="KAL0571793.1"/>
    </source>
</evidence>
<feature type="region of interest" description="Disordered" evidence="4">
    <location>
        <begin position="1"/>
        <end position="321"/>
    </location>
</feature>
<feature type="compositionally biased region" description="Low complexity" evidence="4">
    <location>
        <begin position="185"/>
        <end position="201"/>
    </location>
</feature>
<keyword evidence="2" id="KW-0396">Initiation factor</keyword>
<feature type="compositionally biased region" description="Pro residues" evidence="4">
    <location>
        <begin position="359"/>
        <end position="372"/>
    </location>
</feature>
<dbReference type="SMART" id="SM00543">
    <property type="entry name" value="MIF4G"/>
    <property type="match status" value="1"/>
</dbReference>
<protein>
    <recommendedName>
        <fullName evidence="5">MI domain-containing protein</fullName>
    </recommendedName>
</protein>
<dbReference type="InterPro" id="IPR036211">
    <property type="entry name" value="eIF4G_eIF4E-bd_sf"/>
</dbReference>
<feature type="compositionally biased region" description="Basic and acidic residues" evidence="4">
    <location>
        <begin position="504"/>
        <end position="672"/>
    </location>
</feature>
<feature type="compositionally biased region" description="Pro residues" evidence="4">
    <location>
        <begin position="207"/>
        <end position="242"/>
    </location>
</feature>
<feature type="region of interest" description="Disordered" evidence="4">
    <location>
        <begin position="886"/>
        <end position="960"/>
    </location>
</feature>
<feature type="compositionally biased region" description="Basic and acidic residues" evidence="4">
    <location>
        <begin position="702"/>
        <end position="717"/>
    </location>
</feature>
<dbReference type="Pfam" id="PF02854">
    <property type="entry name" value="MIF4G"/>
    <property type="match status" value="1"/>
</dbReference>
<feature type="compositionally biased region" description="Polar residues" evidence="4">
    <location>
        <begin position="1"/>
        <end position="20"/>
    </location>
</feature>
<dbReference type="InterPro" id="IPR003891">
    <property type="entry name" value="Initiation_fac_eIF4g_MI"/>
</dbReference>
<dbReference type="SUPFAM" id="SSF101489">
    <property type="entry name" value="Eukaryotic initiation factor 4f subunit eIF4g, eIF4e-binding domain"/>
    <property type="match status" value="1"/>
</dbReference>
<comment type="caution">
    <text evidence="6">The sequence shown here is derived from an EMBL/GenBank/DDBJ whole genome shotgun (WGS) entry which is preliminary data.</text>
</comment>
<keyword evidence="7" id="KW-1185">Reference proteome</keyword>
<feature type="region of interest" description="Disordered" evidence="4">
    <location>
        <begin position="1376"/>
        <end position="1450"/>
    </location>
</feature>
<dbReference type="SMART" id="SM00544">
    <property type="entry name" value="MA3"/>
    <property type="match status" value="1"/>
</dbReference>
<feature type="compositionally biased region" description="Low complexity" evidence="4">
    <location>
        <begin position="25"/>
        <end position="44"/>
    </location>
</feature>
<name>A0ABR3F973_9AGAR</name>
<dbReference type="Pfam" id="PF02847">
    <property type="entry name" value="MA3"/>
    <property type="match status" value="1"/>
</dbReference>
<organism evidence="6 7">
    <name type="scientific">Marasmius crinis-equi</name>
    <dbReference type="NCBI Taxonomy" id="585013"/>
    <lineage>
        <taxon>Eukaryota</taxon>
        <taxon>Fungi</taxon>
        <taxon>Dikarya</taxon>
        <taxon>Basidiomycota</taxon>
        <taxon>Agaricomycotina</taxon>
        <taxon>Agaricomycetes</taxon>
        <taxon>Agaricomycetidae</taxon>
        <taxon>Agaricales</taxon>
        <taxon>Marasmiineae</taxon>
        <taxon>Marasmiaceae</taxon>
        <taxon>Marasmius</taxon>
    </lineage>
</organism>
<feature type="compositionally biased region" description="Polar residues" evidence="4">
    <location>
        <begin position="440"/>
        <end position="449"/>
    </location>
</feature>
<dbReference type="Pfam" id="PF12152">
    <property type="entry name" value="eIF_4G1"/>
    <property type="match status" value="1"/>
</dbReference>
<feature type="compositionally biased region" description="Polar residues" evidence="4">
    <location>
        <begin position="45"/>
        <end position="59"/>
    </location>
</feature>
<feature type="region of interest" description="Disordered" evidence="4">
    <location>
        <begin position="1560"/>
        <end position="1579"/>
    </location>
</feature>
<evidence type="ECO:0000313" key="7">
    <source>
        <dbReference type="Proteomes" id="UP001465976"/>
    </source>
</evidence>
<sequence length="1579" mass="170475">MSKSSTASVKNPPQLPTKSAWSRGPPQSTSQSSPRSQSPAPTTPVSATSSHSRRPSTLGQGFPIKDGVSIPRSAGAAKTGQQVSFGSIDDASASISSQPAPTTAATAAATSAAAAVKSEVVKSFGSVPATVGGQVNGKSSVTGKSPASLSASTSAGTSSSSPSDPSTPTTPATRMKVDVRKLFQTPSSTAGSSTPSDTPSPAVRPTNLPPQQPPQQQHPPSQPIPPPGSSQIPPYPFVPPNGPRNQQQNTPGQPPRSPGFRPPNMPNGNGPRPPNGNGPPGPNQIPGSPRLHPPPHAGQPNQMPPQMAPHQMQVPGWPGYYYPPMGPDGYIAYPPPWGYPMPPQHSGMPPQPGHQMHHAPPPGHPQQPPPQHQHPGMPMSPRNPPSHLQGPPGTPTPQHTQAVPHTPHPPAPISHSSSSSISGMTSPPATPSVSSPTVGGQRTLSSSASAFVPQRKVKITNAEGTEVSLDKFKHQHTPSTGSIVTSPPGSNSVSLTGSPNRRGIKIENPKEKEAEKKKKEAEEKAKKDVEEKAKRDAEEKAKKEAEAKAKKEAEAKAKKEEEERKKKEAEEKARKDKEEAEKKKKEAEAKAKKDEEERRKKEEEAALKKKQEEDRKKKEEEEERIRKEKEEQQKKEEEERRKKEDEEKQRAEEEERVKKDAEEKARLQKEAEAAAAAAKSAEDAAKASKAEEREEGEVVEDAPPKAEDKEKEKKSLKIETGSLEGAPTRRRPGPLDLSSAQKPNIPQPLPSALATARIIDDLGRVPYPEGVRSPKVELNVNAQSGKFRYDRDFLLQFMSICKEKPDMLPPLDAIGLEPADNSSFGLSRGGSGRHRINSGATPSRQPSLGLGFGKSGPGSSFSGMGNFATSNNAKLTSEERFQLANGGRSASVGGPGGLPFNRPGPMQRTASQGGPGGNMDNRRTRSKRGDKRPDGNKQPGGQPHGGSAFGHGPNAGLPLEPVAPLQVTENRWDRKTLGAVSQDSPEVVDRKVKGLLNKITMEKFDSISDQIIAWANKSEKEKDGRTLIQVIRLVFEKATDEATFSEMYARLCRKMMEQISPQVQDDGIKNAEGKPIAGGQLFRKYLLNRCQEDFERGWVAKETTAAAAAAKSKEDQAVKAGTEKKEGEDDEVALYSDEYYAAQKAKRQGLGLIRFIGELFKLQMLTERIMHECVKKLLGNVENPEEEEIESLCKLLTTVGQSLDTPKARAHMDVYFSRMKELTKSLNVSSRMQFMLQDVIELRERKWASRNTVAAPTTLKNIHEQAAKADLASKDAYKHQPSMSRTGSRRGTERPDQATNPDGWAVAGGGGGGSMRAPTKAGDLSKFGQISNKGAPMTFGPSSVFNKKEATKRESLSRSNSSANMFQMLQNVEAVAEASTSKGSRPPSRKASVDLSHGGMATSDQPPQRKKLVLQPRTKPLEDNAPTGGSDESEEETEEPEAEMSEADAKKKIEEDSKEFFAVRNLDEAEVYFEKLPSQHHTRLADKLVSSALESKEADAQLVSDLLKRASSKSLASSAALEEAFTSLAEFLDDIVYDAPKAPNYFALMLQGAGFSDEQRTRITSKSEGNGQKVFELSS</sequence>
<reference evidence="6 7" key="1">
    <citation type="submission" date="2024-02" db="EMBL/GenBank/DDBJ databases">
        <title>A draft genome for the cacao thread blight pathogen Marasmius crinis-equi.</title>
        <authorList>
            <person name="Cohen S.P."/>
            <person name="Baruah I.K."/>
            <person name="Amoako-Attah I."/>
            <person name="Bukari Y."/>
            <person name="Meinhardt L.W."/>
            <person name="Bailey B.A."/>
        </authorList>
    </citation>
    <scope>NUCLEOTIDE SEQUENCE [LARGE SCALE GENOMIC DNA]</scope>
    <source>
        <strain evidence="6 7">GH-76</strain>
    </source>
</reference>
<dbReference type="InterPro" id="IPR016024">
    <property type="entry name" value="ARM-type_fold"/>
</dbReference>
<gene>
    <name evidence="6" type="ORF">V5O48_010167</name>
</gene>
<dbReference type="Proteomes" id="UP001465976">
    <property type="component" value="Unassembled WGS sequence"/>
</dbReference>
<feature type="compositionally biased region" description="Polar residues" evidence="4">
    <location>
        <begin position="477"/>
        <end position="499"/>
    </location>
</feature>
<evidence type="ECO:0000256" key="1">
    <source>
        <dbReference type="ARBA" id="ARBA00005775"/>
    </source>
</evidence>
<feature type="compositionally biased region" description="Low complexity" evidence="4">
    <location>
        <begin position="413"/>
        <end position="438"/>
    </location>
</feature>
<dbReference type="PANTHER" id="PTHR23253">
    <property type="entry name" value="EUKARYOTIC TRANSLATION INITIATION FACTOR 4 GAMMA"/>
    <property type="match status" value="1"/>
</dbReference>
<proteinExistence type="inferred from homology"/>
<feature type="compositionally biased region" description="Low complexity" evidence="4">
    <location>
        <begin position="87"/>
        <end position="115"/>
    </location>
</feature>
<feature type="compositionally biased region" description="Pro residues" evidence="4">
    <location>
        <begin position="252"/>
        <end position="283"/>
    </location>
</feature>
<feature type="compositionally biased region" description="Low complexity" evidence="4">
    <location>
        <begin position="308"/>
        <end position="321"/>
    </location>
</feature>
<dbReference type="SUPFAM" id="SSF48371">
    <property type="entry name" value="ARM repeat"/>
    <property type="match status" value="2"/>
</dbReference>
<dbReference type="Gene3D" id="1.25.40.180">
    <property type="match status" value="2"/>
</dbReference>
<feature type="compositionally biased region" description="Acidic residues" evidence="4">
    <location>
        <begin position="1431"/>
        <end position="1446"/>
    </location>
</feature>
<evidence type="ECO:0000256" key="2">
    <source>
        <dbReference type="ARBA" id="ARBA00022540"/>
    </source>
</evidence>
<feature type="compositionally biased region" description="Basic and acidic residues" evidence="4">
    <location>
        <begin position="1346"/>
        <end position="1356"/>
    </location>
</feature>
<keyword evidence="3" id="KW-0648">Protein biosynthesis</keyword>